<feature type="region of interest" description="Disordered" evidence="1">
    <location>
        <begin position="14"/>
        <end position="41"/>
    </location>
</feature>
<sequence length="41" mass="4615">MRLAQIEVQRKTVNARLSQQGHKDGTRRKVLLGAPVPHMPP</sequence>
<name>A0A1R3U6G6_9HYPH</name>
<evidence type="ECO:0000256" key="1">
    <source>
        <dbReference type="SAM" id="MobiDB-lite"/>
    </source>
</evidence>
<dbReference type="AlphaFoldDB" id="A0A1R3U6G6"/>
<evidence type="ECO:0000313" key="3">
    <source>
        <dbReference type="Proteomes" id="UP000187891"/>
    </source>
</evidence>
<protein>
    <submittedName>
        <fullName evidence="2">Uncharacterized protein</fullName>
    </submittedName>
</protein>
<dbReference type="Proteomes" id="UP000187891">
    <property type="component" value="Unassembled WGS sequence"/>
</dbReference>
<dbReference type="EMBL" id="FMUE01000010">
    <property type="protein sequence ID" value="SCX31980.1"/>
    <property type="molecule type" value="Genomic_DNA"/>
</dbReference>
<proteinExistence type="predicted"/>
<reference evidence="3" key="1">
    <citation type="submission" date="2016-10" db="EMBL/GenBank/DDBJ databases">
        <authorList>
            <person name="Wibberg D."/>
        </authorList>
    </citation>
    <scope>NUCLEOTIDE SEQUENCE [LARGE SCALE GENOMIC DNA]</scope>
</reference>
<gene>
    <name evidence="2" type="ORF">DSM25559_3842</name>
</gene>
<evidence type="ECO:0000313" key="2">
    <source>
        <dbReference type="EMBL" id="SCX31980.1"/>
    </source>
</evidence>
<organism evidence="2 3">
    <name type="scientific">Agrobacterium rosae</name>
    <dbReference type="NCBI Taxonomy" id="1972867"/>
    <lineage>
        <taxon>Bacteria</taxon>
        <taxon>Pseudomonadati</taxon>
        <taxon>Pseudomonadota</taxon>
        <taxon>Alphaproteobacteria</taxon>
        <taxon>Hyphomicrobiales</taxon>
        <taxon>Rhizobiaceae</taxon>
        <taxon>Rhizobium/Agrobacterium group</taxon>
        <taxon>Agrobacterium</taxon>
    </lineage>
</organism>
<accession>A0A1R3U6G6</accession>